<accession>A0A5C6BSS0</accession>
<proteinExistence type="predicted"/>
<organism evidence="1 2">
    <name type="scientific">Symmachiella macrocystis</name>
    <dbReference type="NCBI Taxonomy" id="2527985"/>
    <lineage>
        <taxon>Bacteria</taxon>
        <taxon>Pseudomonadati</taxon>
        <taxon>Planctomycetota</taxon>
        <taxon>Planctomycetia</taxon>
        <taxon>Planctomycetales</taxon>
        <taxon>Planctomycetaceae</taxon>
        <taxon>Symmachiella</taxon>
    </lineage>
</organism>
<protein>
    <submittedName>
        <fullName evidence="1">Uncharacterized protein</fullName>
    </submittedName>
</protein>
<keyword evidence="2" id="KW-1185">Reference proteome</keyword>
<reference evidence="1 2" key="1">
    <citation type="submission" date="2019-02" db="EMBL/GenBank/DDBJ databases">
        <title>Deep-cultivation of Planctomycetes and their phenomic and genomic characterization uncovers novel biology.</title>
        <authorList>
            <person name="Wiegand S."/>
            <person name="Jogler M."/>
            <person name="Boedeker C."/>
            <person name="Pinto D."/>
            <person name="Vollmers J."/>
            <person name="Rivas-Marin E."/>
            <person name="Kohn T."/>
            <person name="Peeters S.H."/>
            <person name="Heuer A."/>
            <person name="Rast P."/>
            <person name="Oberbeckmann S."/>
            <person name="Bunk B."/>
            <person name="Jeske O."/>
            <person name="Meyerdierks A."/>
            <person name="Storesund J.E."/>
            <person name="Kallscheuer N."/>
            <person name="Luecker S."/>
            <person name="Lage O.M."/>
            <person name="Pohl T."/>
            <person name="Merkel B.J."/>
            <person name="Hornburger P."/>
            <person name="Mueller R.-W."/>
            <person name="Bruemmer F."/>
            <person name="Labrenz M."/>
            <person name="Spormann A.M."/>
            <person name="Op Den Camp H."/>
            <person name="Overmann J."/>
            <person name="Amann R."/>
            <person name="Jetten M.S.M."/>
            <person name="Mascher T."/>
            <person name="Medema M.H."/>
            <person name="Devos D.P."/>
            <person name="Kaster A.-K."/>
            <person name="Ovreas L."/>
            <person name="Rohde M."/>
            <person name="Galperin M.Y."/>
            <person name="Jogler C."/>
        </authorList>
    </citation>
    <scope>NUCLEOTIDE SEQUENCE [LARGE SCALE GENOMIC DNA]</scope>
    <source>
        <strain evidence="1 2">CA54</strain>
    </source>
</reference>
<gene>
    <name evidence="1" type="ORF">CA54_36360</name>
</gene>
<dbReference type="AlphaFoldDB" id="A0A5C6BSS0"/>
<comment type="caution">
    <text evidence="1">The sequence shown here is derived from an EMBL/GenBank/DDBJ whole genome shotgun (WGS) entry which is preliminary data.</text>
</comment>
<evidence type="ECO:0000313" key="1">
    <source>
        <dbReference type="EMBL" id="TWU14767.1"/>
    </source>
</evidence>
<evidence type="ECO:0000313" key="2">
    <source>
        <dbReference type="Proteomes" id="UP000320735"/>
    </source>
</evidence>
<dbReference type="Proteomes" id="UP000320735">
    <property type="component" value="Unassembled WGS sequence"/>
</dbReference>
<name>A0A5C6BSS0_9PLAN</name>
<dbReference type="EMBL" id="SJPP01000001">
    <property type="protein sequence ID" value="TWU14767.1"/>
    <property type="molecule type" value="Genomic_DNA"/>
</dbReference>
<sequence>MDRNSIWKLRFRIGYSKFTKRHFDQHIYHSRLELSEGGRGMSKKTYSGISTAVILIGGHALNRRRLAGWLS</sequence>